<dbReference type="STRING" id="930992.A0A0D0AQ76"/>
<gene>
    <name evidence="1" type="ORF">CY34DRAFT_98527</name>
</gene>
<dbReference type="InterPro" id="IPR041078">
    <property type="entry name" value="Plavaka"/>
</dbReference>
<reference evidence="1 2" key="1">
    <citation type="submission" date="2014-04" db="EMBL/GenBank/DDBJ databases">
        <authorList>
            <consortium name="DOE Joint Genome Institute"/>
            <person name="Kuo A."/>
            <person name="Ruytinx J."/>
            <person name="Rineau F."/>
            <person name="Colpaert J."/>
            <person name="Kohler A."/>
            <person name="Nagy L.G."/>
            <person name="Floudas D."/>
            <person name="Copeland A."/>
            <person name="Barry K.W."/>
            <person name="Cichocki N."/>
            <person name="Veneault-Fourrey C."/>
            <person name="LaButti K."/>
            <person name="Lindquist E.A."/>
            <person name="Lipzen A."/>
            <person name="Lundell T."/>
            <person name="Morin E."/>
            <person name="Murat C."/>
            <person name="Sun H."/>
            <person name="Tunlid A."/>
            <person name="Henrissat B."/>
            <person name="Grigoriev I.V."/>
            <person name="Hibbett D.S."/>
            <person name="Martin F."/>
            <person name="Nordberg H.P."/>
            <person name="Cantor M.N."/>
            <person name="Hua S.X."/>
        </authorList>
    </citation>
    <scope>NUCLEOTIDE SEQUENCE [LARGE SCALE GENOMIC DNA]</scope>
    <source>
        <strain evidence="1 2">UH-Slu-Lm8-n1</strain>
    </source>
</reference>
<dbReference type="Proteomes" id="UP000054485">
    <property type="component" value="Unassembled WGS sequence"/>
</dbReference>
<dbReference type="AlphaFoldDB" id="A0A0D0AQ76"/>
<dbReference type="OrthoDB" id="3232941at2759"/>
<protein>
    <submittedName>
        <fullName evidence="1">Unplaced genomic scaffold CY34scaffold_674, whole genome shotgun sequence</fullName>
    </submittedName>
</protein>
<dbReference type="InParanoid" id="A0A0D0AQ76"/>
<accession>A0A0D0AQ76</accession>
<evidence type="ECO:0000313" key="2">
    <source>
        <dbReference type="Proteomes" id="UP000054485"/>
    </source>
</evidence>
<organism evidence="1 2">
    <name type="scientific">Suillus luteus UH-Slu-Lm8-n1</name>
    <dbReference type="NCBI Taxonomy" id="930992"/>
    <lineage>
        <taxon>Eukaryota</taxon>
        <taxon>Fungi</taxon>
        <taxon>Dikarya</taxon>
        <taxon>Basidiomycota</taxon>
        <taxon>Agaricomycotina</taxon>
        <taxon>Agaricomycetes</taxon>
        <taxon>Agaricomycetidae</taxon>
        <taxon>Boletales</taxon>
        <taxon>Suillineae</taxon>
        <taxon>Suillaceae</taxon>
        <taxon>Suillus</taxon>
    </lineage>
</organism>
<proteinExistence type="predicted"/>
<dbReference type="Pfam" id="PF18759">
    <property type="entry name" value="Plavaka"/>
    <property type="match status" value="1"/>
</dbReference>
<evidence type="ECO:0000313" key="1">
    <source>
        <dbReference type="EMBL" id="KIK34128.1"/>
    </source>
</evidence>
<keyword evidence="2" id="KW-1185">Reference proteome</keyword>
<sequence length="360" mass="42021">MVHDVAGGVFEPFWLEFPHCDIHMAITSDVLHQLYQGVFKHMVEWCQELMDEEELDQRLRTLPPCYGVRHFHKGWTSLGQIGGKKRKHMARVLLTCLVGKVSKGVILAYRALLDFIYLAQYPTHDDATLEYMQQALKDFHHHKEVIINLGIRDDLDIPKFHSLQHYLENIRNFGTMDNYNTEMFERFHIDFCKEGWYASNGRNEKPQMIAWLTRREKVASFQSYLQMTMEDEDEEFSHSRFQDQRIILPKRPHQIHCHIADIMLDHSCNGFKKDLIFYLNTQADQPYSRAQLRDIDLPLSHLDIYHGFKFCLDSLGNDVDFDYEELDTVKAKPPMGGKAGRFDTVVVMDGSNCESTGLQG</sequence>
<name>A0A0D0AQ76_9AGAM</name>
<dbReference type="EMBL" id="KN835805">
    <property type="protein sequence ID" value="KIK34128.1"/>
    <property type="molecule type" value="Genomic_DNA"/>
</dbReference>
<reference evidence="2" key="2">
    <citation type="submission" date="2015-01" db="EMBL/GenBank/DDBJ databases">
        <title>Evolutionary Origins and Diversification of the Mycorrhizal Mutualists.</title>
        <authorList>
            <consortium name="DOE Joint Genome Institute"/>
            <consortium name="Mycorrhizal Genomics Consortium"/>
            <person name="Kohler A."/>
            <person name="Kuo A."/>
            <person name="Nagy L.G."/>
            <person name="Floudas D."/>
            <person name="Copeland A."/>
            <person name="Barry K.W."/>
            <person name="Cichocki N."/>
            <person name="Veneault-Fourrey C."/>
            <person name="LaButti K."/>
            <person name="Lindquist E.A."/>
            <person name="Lipzen A."/>
            <person name="Lundell T."/>
            <person name="Morin E."/>
            <person name="Murat C."/>
            <person name="Riley R."/>
            <person name="Ohm R."/>
            <person name="Sun H."/>
            <person name="Tunlid A."/>
            <person name="Henrissat B."/>
            <person name="Grigoriev I.V."/>
            <person name="Hibbett D.S."/>
            <person name="Martin F."/>
        </authorList>
    </citation>
    <scope>NUCLEOTIDE SEQUENCE [LARGE SCALE GENOMIC DNA]</scope>
    <source>
        <strain evidence="2">UH-Slu-Lm8-n1</strain>
    </source>
</reference>
<dbReference type="HOGENOM" id="CLU_006344_0_1_1"/>